<proteinExistence type="predicted"/>
<dbReference type="Gene3D" id="3.30.559.10">
    <property type="entry name" value="Chloramphenicol acetyltransferase-like domain"/>
    <property type="match status" value="1"/>
</dbReference>
<organism evidence="2 3">
    <name type="scientific">Rhodopseudomonas faecalis</name>
    <dbReference type="NCBI Taxonomy" id="99655"/>
    <lineage>
        <taxon>Bacteria</taxon>
        <taxon>Pseudomonadati</taxon>
        <taxon>Pseudomonadota</taxon>
        <taxon>Alphaproteobacteria</taxon>
        <taxon>Hyphomicrobiales</taxon>
        <taxon>Nitrobacteraceae</taxon>
        <taxon>Rhodopseudomonas</taxon>
    </lineage>
</organism>
<dbReference type="SUPFAM" id="SSF52777">
    <property type="entry name" value="CoA-dependent acyltransferases"/>
    <property type="match status" value="1"/>
</dbReference>
<dbReference type="RefSeq" id="WP_245407573.1">
    <property type="nucleotide sequence ID" value="NZ_QJTI01000002.1"/>
</dbReference>
<protein>
    <recommendedName>
        <fullName evidence="4">Acyltransferase</fullName>
    </recommendedName>
</protein>
<dbReference type="EMBL" id="QJTI01000002">
    <property type="protein sequence ID" value="PYF04778.1"/>
    <property type="molecule type" value="Genomic_DNA"/>
</dbReference>
<dbReference type="InterPro" id="IPR023213">
    <property type="entry name" value="CAT-like_dom_sf"/>
</dbReference>
<evidence type="ECO:0000313" key="3">
    <source>
        <dbReference type="Proteomes" id="UP000248148"/>
    </source>
</evidence>
<gene>
    <name evidence="2" type="ORF">BJ122_1023</name>
</gene>
<evidence type="ECO:0008006" key="4">
    <source>
        <dbReference type="Google" id="ProtNLM"/>
    </source>
</evidence>
<dbReference type="Proteomes" id="UP000248148">
    <property type="component" value="Unassembled WGS sequence"/>
</dbReference>
<name>A0A318TP40_9BRAD</name>
<dbReference type="AlphaFoldDB" id="A0A318TP40"/>
<evidence type="ECO:0000256" key="1">
    <source>
        <dbReference type="SAM" id="MobiDB-lite"/>
    </source>
</evidence>
<comment type="caution">
    <text evidence="2">The sequence shown here is derived from an EMBL/GenBank/DDBJ whole genome shotgun (WGS) entry which is preliminary data.</text>
</comment>
<accession>A0A318TP40</accession>
<evidence type="ECO:0000313" key="2">
    <source>
        <dbReference type="EMBL" id="PYF04778.1"/>
    </source>
</evidence>
<keyword evidence="3" id="KW-1185">Reference proteome</keyword>
<feature type="region of interest" description="Disordered" evidence="1">
    <location>
        <begin position="255"/>
        <end position="280"/>
    </location>
</feature>
<reference evidence="2 3" key="1">
    <citation type="submission" date="2018-06" db="EMBL/GenBank/DDBJ databases">
        <title>Genomic Encyclopedia of Archaeal and Bacterial Type Strains, Phase II (KMG-II): from individual species to whole genera.</title>
        <authorList>
            <person name="Goeker M."/>
        </authorList>
    </citation>
    <scope>NUCLEOTIDE SEQUENCE [LARGE SCALE GENOMIC DNA]</scope>
    <source>
        <strain evidence="2 3">JCM 11668</strain>
    </source>
</reference>
<sequence length="280" mass="31230">MRGKMKKVSLPRRFIIDLMRASQRVPLITLQRHLDLSVLAEAHRAAAVRPGWAAIFAKAFCLVARDQPILRTLFIKWPWAHFYELPQSVGMIAIARREDGEDCVLMQKISAADELTLAQVDAEIRHAQTAPIKDVPAFRRMMRLTRLPLPIRRLAWAFGLNSGRQHANYAGSYGITSVSAFGTGSLHALSPGPYLISYGRLEPDDRMEVIIRWDHRVTDAAMIATTLTKLEAVLNGAIADELRAGVWRGHAEAPKADQRMVSANDQSGARRDRLSAPLPN</sequence>